<evidence type="ECO:0000313" key="2">
    <source>
        <dbReference type="EMBL" id="TWF75674.1"/>
    </source>
</evidence>
<proteinExistence type="predicted"/>
<protein>
    <submittedName>
        <fullName evidence="2">Uncharacterized protein</fullName>
    </submittedName>
</protein>
<evidence type="ECO:0000256" key="1">
    <source>
        <dbReference type="SAM" id="MobiDB-lite"/>
    </source>
</evidence>
<name>A0A561SLB8_9PSEU</name>
<organism evidence="2 3">
    <name type="scientific">Pseudonocardia hierapolitana</name>
    <dbReference type="NCBI Taxonomy" id="1128676"/>
    <lineage>
        <taxon>Bacteria</taxon>
        <taxon>Bacillati</taxon>
        <taxon>Actinomycetota</taxon>
        <taxon>Actinomycetes</taxon>
        <taxon>Pseudonocardiales</taxon>
        <taxon>Pseudonocardiaceae</taxon>
        <taxon>Pseudonocardia</taxon>
    </lineage>
</organism>
<accession>A0A561SLB8</accession>
<gene>
    <name evidence="2" type="ORF">FHX44_111558</name>
</gene>
<dbReference type="EMBL" id="VIWU01000001">
    <property type="protein sequence ID" value="TWF75674.1"/>
    <property type="molecule type" value="Genomic_DNA"/>
</dbReference>
<dbReference type="Proteomes" id="UP000321261">
    <property type="component" value="Unassembled WGS sequence"/>
</dbReference>
<sequence>MRNSPGPTPPGTPDSDERDPIECDECGQVAQWRGTVYRCKAGHETRRR</sequence>
<evidence type="ECO:0000313" key="3">
    <source>
        <dbReference type="Proteomes" id="UP000321261"/>
    </source>
</evidence>
<dbReference type="AlphaFoldDB" id="A0A561SLB8"/>
<comment type="caution">
    <text evidence="2">The sequence shown here is derived from an EMBL/GenBank/DDBJ whole genome shotgun (WGS) entry which is preliminary data.</text>
</comment>
<feature type="compositionally biased region" description="Pro residues" evidence="1">
    <location>
        <begin position="1"/>
        <end position="12"/>
    </location>
</feature>
<reference evidence="2 3" key="1">
    <citation type="submission" date="2019-06" db="EMBL/GenBank/DDBJ databases">
        <title>Sequencing the genomes of 1000 actinobacteria strains.</title>
        <authorList>
            <person name="Klenk H.-P."/>
        </authorList>
    </citation>
    <scope>NUCLEOTIDE SEQUENCE [LARGE SCALE GENOMIC DNA]</scope>
    <source>
        <strain evidence="2 3">DSM 45671</strain>
    </source>
</reference>
<keyword evidence="3" id="KW-1185">Reference proteome</keyword>
<feature type="region of interest" description="Disordered" evidence="1">
    <location>
        <begin position="1"/>
        <end position="21"/>
    </location>
</feature>